<evidence type="ECO:0000313" key="2">
    <source>
        <dbReference type="EMBL" id="TCD69751.1"/>
    </source>
</evidence>
<dbReference type="OrthoDB" id="3231772at2759"/>
<accession>A0A4R0RMD5</accession>
<name>A0A4R0RMD5_9APHY</name>
<organism evidence="2 3">
    <name type="scientific">Steccherinum ochraceum</name>
    <dbReference type="NCBI Taxonomy" id="92696"/>
    <lineage>
        <taxon>Eukaryota</taxon>
        <taxon>Fungi</taxon>
        <taxon>Dikarya</taxon>
        <taxon>Basidiomycota</taxon>
        <taxon>Agaricomycotina</taxon>
        <taxon>Agaricomycetes</taxon>
        <taxon>Polyporales</taxon>
        <taxon>Steccherinaceae</taxon>
        <taxon>Steccherinum</taxon>
    </lineage>
</organism>
<dbReference type="AlphaFoldDB" id="A0A4R0RMD5"/>
<feature type="region of interest" description="Disordered" evidence="1">
    <location>
        <begin position="123"/>
        <end position="148"/>
    </location>
</feature>
<feature type="compositionally biased region" description="Polar residues" evidence="1">
    <location>
        <begin position="124"/>
        <end position="141"/>
    </location>
</feature>
<dbReference type="EMBL" id="RWJN01000034">
    <property type="protein sequence ID" value="TCD69751.1"/>
    <property type="molecule type" value="Genomic_DNA"/>
</dbReference>
<evidence type="ECO:0000256" key="1">
    <source>
        <dbReference type="SAM" id="MobiDB-lite"/>
    </source>
</evidence>
<keyword evidence="3" id="KW-1185">Reference proteome</keyword>
<dbReference type="Proteomes" id="UP000292702">
    <property type="component" value="Unassembled WGS sequence"/>
</dbReference>
<dbReference type="STRING" id="92696.A0A4R0RMD5"/>
<proteinExistence type="predicted"/>
<reference evidence="2 3" key="1">
    <citation type="submission" date="2018-11" db="EMBL/GenBank/DDBJ databases">
        <title>Genome assembly of Steccherinum ochraceum LE-BIN_3174, the white-rot fungus of the Steccherinaceae family (The Residual Polyporoid clade, Polyporales, Basidiomycota).</title>
        <authorList>
            <person name="Fedorova T.V."/>
            <person name="Glazunova O.A."/>
            <person name="Landesman E.O."/>
            <person name="Moiseenko K.V."/>
            <person name="Psurtseva N.V."/>
            <person name="Savinova O.S."/>
            <person name="Shakhova N.V."/>
            <person name="Tyazhelova T.V."/>
            <person name="Vasina D.V."/>
        </authorList>
    </citation>
    <scope>NUCLEOTIDE SEQUENCE [LARGE SCALE GENOMIC DNA]</scope>
    <source>
        <strain evidence="2 3">LE-BIN_3174</strain>
    </source>
</reference>
<comment type="caution">
    <text evidence="2">The sequence shown here is derived from an EMBL/GenBank/DDBJ whole genome shotgun (WGS) entry which is preliminary data.</text>
</comment>
<protein>
    <submittedName>
        <fullName evidence="2">Uncharacterized protein</fullName>
    </submittedName>
</protein>
<evidence type="ECO:0000313" key="3">
    <source>
        <dbReference type="Proteomes" id="UP000292702"/>
    </source>
</evidence>
<gene>
    <name evidence="2" type="ORF">EIP91_006287</name>
</gene>
<sequence>MAAIACSSASCTIPMTIPSSSCSMPFAFAQIKGSVCLVQLTDPSGPSSPLMFSDVRIFRHEFITIFRYSHCASVHPSDFQVLEVLDERFAAYEEEKETVSLAREVMARMQRLSSIGGVAASNRHVATNSPGRGTRIQSARTSRVARIH</sequence>